<dbReference type="PANTHER" id="PTHR44688:SF16">
    <property type="entry name" value="DNA-BINDING TRANSCRIPTIONAL ACTIVATOR DEVR_DOSR"/>
    <property type="match status" value="1"/>
</dbReference>
<keyword evidence="6" id="KW-1185">Reference proteome</keyword>
<keyword evidence="1" id="KW-0805">Transcription regulation</keyword>
<evidence type="ECO:0000256" key="3">
    <source>
        <dbReference type="ARBA" id="ARBA00023163"/>
    </source>
</evidence>
<dbReference type="InterPro" id="IPR016032">
    <property type="entry name" value="Sig_transdc_resp-reg_C-effctor"/>
</dbReference>
<comment type="caution">
    <text evidence="5">The sequence shown here is derived from an EMBL/GenBank/DDBJ whole genome shotgun (WGS) entry which is preliminary data.</text>
</comment>
<protein>
    <submittedName>
        <fullName evidence="5">Response regulator transcription factor</fullName>
    </submittedName>
</protein>
<dbReference type="Pfam" id="PF00196">
    <property type="entry name" value="GerE"/>
    <property type="match status" value="1"/>
</dbReference>
<dbReference type="GO" id="GO:0006355">
    <property type="term" value="P:regulation of DNA-templated transcription"/>
    <property type="evidence" value="ECO:0007669"/>
    <property type="project" value="InterPro"/>
</dbReference>
<feature type="domain" description="HTH luxR-type" evidence="4">
    <location>
        <begin position="156"/>
        <end position="221"/>
    </location>
</feature>
<keyword evidence="3" id="KW-0804">Transcription</keyword>
<dbReference type="Gene3D" id="3.40.50.2300">
    <property type="match status" value="1"/>
</dbReference>
<organism evidence="5 6">
    <name type="scientific">Prauserella cavernicola</name>
    <dbReference type="NCBI Taxonomy" id="2800127"/>
    <lineage>
        <taxon>Bacteria</taxon>
        <taxon>Bacillati</taxon>
        <taxon>Actinomycetota</taxon>
        <taxon>Actinomycetes</taxon>
        <taxon>Pseudonocardiales</taxon>
        <taxon>Pseudonocardiaceae</taxon>
        <taxon>Prauserella</taxon>
    </lineage>
</organism>
<dbReference type="AlphaFoldDB" id="A0A934V9I7"/>
<evidence type="ECO:0000256" key="2">
    <source>
        <dbReference type="ARBA" id="ARBA00023125"/>
    </source>
</evidence>
<evidence type="ECO:0000256" key="1">
    <source>
        <dbReference type="ARBA" id="ARBA00023015"/>
    </source>
</evidence>
<dbReference type="SUPFAM" id="SSF46894">
    <property type="entry name" value="C-terminal effector domain of the bipartite response regulators"/>
    <property type="match status" value="1"/>
</dbReference>
<proteinExistence type="predicted"/>
<dbReference type="InterPro" id="IPR000792">
    <property type="entry name" value="Tscrpt_reg_LuxR_C"/>
</dbReference>
<dbReference type="PROSITE" id="PS50043">
    <property type="entry name" value="HTH_LUXR_2"/>
    <property type="match status" value="1"/>
</dbReference>
<reference evidence="5" key="1">
    <citation type="submission" date="2020-12" db="EMBL/GenBank/DDBJ databases">
        <title>Prauserella sp. ASG 168, a novel actinomycete isolated from cave rock.</title>
        <authorList>
            <person name="Suriyachadkun C."/>
        </authorList>
    </citation>
    <scope>NUCLEOTIDE SEQUENCE</scope>
    <source>
        <strain evidence="5">ASG 168</strain>
    </source>
</reference>
<dbReference type="EMBL" id="JAENJH010000018">
    <property type="protein sequence ID" value="MBK1789385.1"/>
    <property type="molecule type" value="Genomic_DNA"/>
</dbReference>
<evidence type="ECO:0000259" key="4">
    <source>
        <dbReference type="PROSITE" id="PS50043"/>
    </source>
</evidence>
<name>A0A934V9I7_9PSEU</name>
<dbReference type="PANTHER" id="PTHR44688">
    <property type="entry name" value="DNA-BINDING TRANSCRIPTIONAL ACTIVATOR DEVR_DOSR"/>
    <property type="match status" value="1"/>
</dbReference>
<dbReference type="CDD" id="cd06170">
    <property type="entry name" value="LuxR_C_like"/>
    <property type="match status" value="1"/>
</dbReference>
<sequence>MNPRSWTADAEEAAIVAVAVHATDPITRLGAANILGGDGRVKVLADDELARAEVVVVIEQSVSDGTFAFLRDLRAASRLDPPPRCVIVTDNFRPDALMSAVECGMSAVLQRGTTGADELVRAVLAVSEGSAYLPPRLQGTLLAHLDRMRRDVLEPHGFTLSGLSGRERDVLRLLAEGNSTGEIAAELAYSESTVKNVLYGLMRRHGLTTRAHAVAFALRGGLI</sequence>
<dbReference type="Proteomes" id="UP000635245">
    <property type="component" value="Unassembled WGS sequence"/>
</dbReference>
<gene>
    <name evidence="5" type="ORF">JHE00_34085</name>
</gene>
<dbReference type="SMART" id="SM00421">
    <property type="entry name" value="HTH_LUXR"/>
    <property type="match status" value="1"/>
</dbReference>
<accession>A0A934V9I7</accession>
<evidence type="ECO:0000313" key="5">
    <source>
        <dbReference type="EMBL" id="MBK1789385.1"/>
    </source>
</evidence>
<dbReference type="PRINTS" id="PR00038">
    <property type="entry name" value="HTHLUXR"/>
</dbReference>
<evidence type="ECO:0000313" key="6">
    <source>
        <dbReference type="Proteomes" id="UP000635245"/>
    </source>
</evidence>
<keyword evidence="2" id="KW-0238">DNA-binding</keyword>
<dbReference type="GO" id="GO:0003677">
    <property type="term" value="F:DNA binding"/>
    <property type="evidence" value="ECO:0007669"/>
    <property type="project" value="UniProtKB-KW"/>
</dbReference>